<reference evidence="2" key="4">
    <citation type="submission" date="2000-07" db="EMBL/GenBank/DDBJ databases">
        <authorList>
            <person name="Adachi J."/>
            <person name="Aizawa K."/>
            <person name="Akahira S."/>
            <person name="Akimura T."/>
            <person name="Arai A."/>
            <person name="Aono H."/>
            <person name="Arakawa T."/>
            <person name="Bono H."/>
            <person name="Carninci P."/>
            <person name="Fukuda S."/>
            <person name="Fukunishi Y."/>
            <person name="Furuno M."/>
            <person name="Hanagaki T."/>
            <person name="Hara A."/>
            <person name="Hayatsu N."/>
            <person name="Hiramoto K."/>
            <person name="Hiraoka T."/>
            <person name="Hori F."/>
            <person name="Imotani K."/>
            <person name="Ishii Y."/>
            <person name="Itoh M."/>
            <person name="Izawa M."/>
            <person name="Kasukawa T."/>
            <person name="Kato H."/>
            <person name="Kawai J."/>
            <person name="Kojima Y."/>
            <person name="Konno H."/>
            <person name="Kouda M."/>
            <person name="Koya S."/>
            <person name="Kurihara C."/>
            <person name="Matsuyama T."/>
            <person name="Miyazaki A."/>
            <person name="Nishi K."/>
            <person name="Nomura K."/>
            <person name="Numazaki R."/>
            <person name="Ohno M."/>
            <person name="Okazaki Y."/>
            <person name="Okido T."/>
            <person name="Owa C."/>
            <person name="Saito H."/>
            <person name="Saito R."/>
            <person name="Sakai C."/>
            <person name="Sakai K."/>
            <person name="Sano H."/>
            <person name="Sasaki D."/>
            <person name="Shibata K."/>
            <person name="Shibata Y."/>
            <person name="Shinagawa A."/>
            <person name="Shiraki T."/>
            <person name="Sogabe Y."/>
            <person name="Suzuki H."/>
            <person name="Tagami M."/>
            <person name="Tagawa A."/>
            <person name="Takahashi F."/>
            <person name="Tanaka T."/>
            <person name="Tejima Y."/>
            <person name="Toya T."/>
            <person name="Yamamura T."/>
            <person name="Yasunishi A."/>
            <person name="Yoshida K."/>
            <person name="Yoshino M."/>
            <person name="Muramatsu M."/>
            <person name="Hayashizaki Y."/>
        </authorList>
    </citation>
    <scope>NUCLEOTIDE SEQUENCE</scope>
    <source>
        <strain evidence="2">C57BL/6J</strain>
        <tissue evidence="2">Testis</tissue>
    </source>
</reference>
<reference evidence="2" key="1">
    <citation type="journal article" date="1999" name="Methods Enzymol.">
        <title>High-efficiency full-length cDNA cloning.</title>
        <authorList>
            <person name="Carninci P."/>
            <person name="Hayashizaki Y."/>
        </authorList>
    </citation>
    <scope>NUCLEOTIDE SEQUENCE</scope>
    <source>
        <strain evidence="2">C57BL/6J</strain>
        <tissue evidence="2">Testis</tissue>
    </source>
</reference>
<dbReference type="EMBL" id="AK007090">
    <property type="protein sequence ID" value="BAB24858.1"/>
    <property type="molecule type" value="mRNA"/>
</dbReference>
<evidence type="ECO:0000313" key="2">
    <source>
        <dbReference type="EMBL" id="BAB24858.1"/>
    </source>
</evidence>
<reference evidence="2" key="3">
    <citation type="journal article" date="2000" name="Genome Res.">
        <title>RIKEN integrated sequence analysis (RISA) system--384-format sequencing pipeline with 384 multicapillary sequencer.</title>
        <authorList>
            <person name="Shibata K."/>
            <person name="Itoh M."/>
            <person name="Aizawa K."/>
            <person name="Nagaoka S."/>
            <person name="Sasaki N."/>
            <person name="Carninci P."/>
            <person name="Konno H."/>
            <person name="Akiyama J."/>
            <person name="Nishi K."/>
            <person name="Kitsunai T."/>
            <person name="Tashiro H."/>
            <person name="Itoh M."/>
            <person name="Sumi N."/>
            <person name="Ishii Y."/>
            <person name="Nakamura S."/>
            <person name="Hazama M."/>
            <person name="Nishine T."/>
            <person name="Harada A."/>
            <person name="Yamamoto R."/>
            <person name="Matsumoto H."/>
            <person name="Sakaguchi S."/>
            <person name="Ikegami T."/>
            <person name="Kashiwagi K."/>
            <person name="Fujiwake S."/>
            <person name="Inoue K."/>
            <person name="Togawa Y."/>
            <person name="Izawa M."/>
            <person name="Ohara E."/>
            <person name="Watahiki M."/>
            <person name="Yoneda Y."/>
            <person name="Ishikawa T."/>
            <person name="Ozawa K."/>
            <person name="Tanaka T."/>
            <person name="Matsuura S."/>
            <person name="Kawai J."/>
            <person name="Okazaki Y."/>
            <person name="Muramatsu M."/>
            <person name="Inoue Y."/>
            <person name="Kira A."/>
            <person name="Hayashizaki Y."/>
        </authorList>
    </citation>
    <scope>NUCLEOTIDE SEQUENCE</scope>
    <source>
        <strain evidence="2">C57BL/6J</strain>
        <tissue evidence="2">Testis</tissue>
    </source>
</reference>
<feature type="region of interest" description="Disordered" evidence="1">
    <location>
        <begin position="30"/>
        <end position="147"/>
    </location>
</feature>
<dbReference type="AlphaFoldDB" id="Q9CVP6"/>
<reference evidence="2" key="7">
    <citation type="journal article" date="2005" name="Science">
        <title>The Transcriptional Landscape of the Mammalian Genome.</title>
        <authorList>
            <consortium name="The FANTOM Consortium"/>
            <consortium name="Riken Genome Exploration Research Group and Genome Science Group (Genome Network Project Core Group)"/>
        </authorList>
    </citation>
    <scope>NUCLEOTIDE SEQUENCE</scope>
    <source>
        <strain evidence="2">C57BL/6J</strain>
        <tissue evidence="2">Testis</tissue>
    </source>
</reference>
<accession>Q9CVP6</accession>
<feature type="compositionally biased region" description="Low complexity" evidence="1">
    <location>
        <begin position="30"/>
        <end position="39"/>
    </location>
</feature>
<name>Q9CVP6_MOUSE</name>
<organism evidence="2">
    <name type="scientific">Mus musculus</name>
    <name type="common">Mouse</name>
    <dbReference type="NCBI Taxonomy" id="10090"/>
    <lineage>
        <taxon>Eukaryota</taxon>
        <taxon>Metazoa</taxon>
        <taxon>Chordata</taxon>
        <taxon>Craniata</taxon>
        <taxon>Vertebrata</taxon>
        <taxon>Euteleostomi</taxon>
        <taxon>Mammalia</taxon>
        <taxon>Eutheria</taxon>
        <taxon>Euarchontoglires</taxon>
        <taxon>Glires</taxon>
        <taxon>Rodentia</taxon>
        <taxon>Myomorpha</taxon>
        <taxon>Muroidea</taxon>
        <taxon>Muridae</taxon>
        <taxon>Murinae</taxon>
        <taxon>Mus</taxon>
        <taxon>Mus</taxon>
    </lineage>
</organism>
<protein>
    <submittedName>
        <fullName evidence="2">Uncharacterized protein</fullName>
    </submittedName>
</protein>
<evidence type="ECO:0000256" key="1">
    <source>
        <dbReference type="SAM" id="MobiDB-lite"/>
    </source>
</evidence>
<feature type="non-terminal residue" evidence="2">
    <location>
        <position position="1"/>
    </location>
</feature>
<feature type="compositionally biased region" description="Pro residues" evidence="1">
    <location>
        <begin position="40"/>
        <end position="58"/>
    </location>
</feature>
<reference evidence="2" key="2">
    <citation type="journal article" date="2000" name="Genome Res.">
        <title>Normalization and subtraction of cap-trapper-selected cDNAs to prepare full-length cDNA libraries for rapid discovery of new genes.</title>
        <authorList>
            <person name="Carninci P."/>
            <person name="Shibata Y."/>
            <person name="Hayatsu N."/>
            <person name="Sugahara Y."/>
            <person name="Shibata K."/>
            <person name="Itoh M."/>
            <person name="Konno H."/>
            <person name="Okazaki Y."/>
            <person name="Muramatsu M."/>
            <person name="Hayashizaki Y."/>
        </authorList>
    </citation>
    <scope>NUCLEOTIDE SEQUENCE</scope>
    <source>
        <strain evidence="2">C57BL/6J</strain>
        <tissue evidence="2">Testis</tissue>
    </source>
</reference>
<proteinExistence type="evidence at transcript level"/>
<sequence length="164" mass="17084">FQASTHPEVAALPAQAPGLRRSLCAACGLGSPAAASARSSPPPPPSGRPSASPAPWPPNTRRSSSRSGWLPPGGPSRWRAAGSRLRGARFQPWSQAPRDTAGRTGSPAARPPPPPRWYDPGWSVGQGSRPRWPGMTNPVSPNPPTLHILRVPPCLCASPQGHGS</sequence>
<reference evidence="2" key="6">
    <citation type="journal article" date="2002" name="Nature">
        <title>Analysis of the mouse transcriptome based on functional annotation of 60,770 full-length cDNAs.</title>
        <authorList>
            <consortium name="The FANTOM Consortium and the RIKEN Genome Exploration Research Group Phase I and II Team"/>
        </authorList>
    </citation>
    <scope>NUCLEOTIDE SEQUENCE</scope>
    <source>
        <strain evidence="2">C57BL/6J</strain>
        <tissue evidence="2">Testis</tissue>
    </source>
</reference>
<reference evidence="2" key="8">
    <citation type="journal article" date="2005" name="Science">
        <title>Antisense Transcription in the Mammalian Transcriptome.</title>
        <authorList>
            <consortium name="RIKEN Genome Exploration Research Group and Genome Science Group (Genome Network Project Core Group) and the FANTOM Consortium"/>
        </authorList>
    </citation>
    <scope>NUCLEOTIDE SEQUENCE</scope>
    <source>
        <strain evidence="2">C57BL/6J</strain>
        <tissue evidence="2">Testis</tissue>
    </source>
</reference>
<reference evidence="2" key="5">
    <citation type="journal article" date="2001" name="Nature">
        <title>Functional annotation of a full-length mouse cDNA collection.</title>
        <authorList>
            <consortium name="The RIKEN Genome Exploration Research Group Phase II Team and the FANTOM Consortium"/>
        </authorList>
    </citation>
    <scope>NUCLEOTIDE SEQUENCE</scope>
    <source>
        <strain evidence="2">C57BL/6J</strain>
        <tissue evidence="2">Testis</tissue>
    </source>
</reference>